<comment type="similarity">
    <text evidence="2 7">Belongs to the FPP/GGPP synthase family.</text>
</comment>
<protein>
    <submittedName>
        <fullName evidence="8">Polyprenyl synthetase family protein</fullName>
        <ecNumber evidence="8">2.5.1.-</ecNumber>
    </submittedName>
</protein>
<keyword evidence="9" id="KW-1185">Reference proteome</keyword>
<dbReference type="Pfam" id="PF00348">
    <property type="entry name" value="polyprenyl_synt"/>
    <property type="match status" value="1"/>
</dbReference>
<accession>A0ABV7H550</accession>
<evidence type="ECO:0000256" key="1">
    <source>
        <dbReference type="ARBA" id="ARBA00001946"/>
    </source>
</evidence>
<evidence type="ECO:0000256" key="3">
    <source>
        <dbReference type="ARBA" id="ARBA00022679"/>
    </source>
</evidence>
<evidence type="ECO:0000256" key="7">
    <source>
        <dbReference type="RuleBase" id="RU004466"/>
    </source>
</evidence>
<dbReference type="InterPro" id="IPR000092">
    <property type="entry name" value="Polyprenyl_synt"/>
</dbReference>
<proteinExistence type="inferred from homology"/>
<gene>
    <name evidence="8" type="ORF">ACFOEN_06900</name>
</gene>
<dbReference type="PANTHER" id="PTHR43281">
    <property type="entry name" value="FARNESYL DIPHOSPHATE SYNTHASE"/>
    <property type="match status" value="1"/>
</dbReference>
<dbReference type="SUPFAM" id="SSF48576">
    <property type="entry name" value="Terpenoid synthases"/>
    <property type="match status" value="1"/>
</dbReference>
<keyword evidence="3 7" id="KW-0808">Transferase</keyword>
<evidence type="ECO:0000313" key="9">
    <source>
        <dbReference type="Proteomes" id="UP001595556"/>
    </source>
</evidence>
<dbReference type="PROSITE" id="PS00444">
    <property type="entry name" value="POLYPRENYL_SYNTHASE_2"/>
    <property type="match status" value="1"/>
</dbReference>
<evidence type="ECO:0000256" key="4">
    <source>
        <dbReference type="ARBA" id="ARBA00022723"/>
    </source>
</evidence>
<evidence type="ECO:0000256" key="6">
    <source>
        <dbReference type="ARBA" id="ARBA00023229"/>
    </source>
</evidence>
<comment type="cofactor">
    <cofactor evidence="1">
        <name>Mg(2+)</name>
        <dbReference type="ChEBI" id="CHEBI:18420"/>
    </cofactor>
</comment>
<dbReference type="InterPro" id="IPR033749">
    <property type="entry name" value="Polyprenyl_synt_CS"/>
</dbReference>
<dbReference type="PANTHER" id="PTHR43281:SF1">
    <property type="entry name" value="FARNESYL DIPHOSPHATE SYNTHASE"/>
    <property type="match status" value="1"/>
</dbReference>
<name>A0ABV7H550_9BURK</name>
<dbReference type="InterPro" id="IPR008949">
    <property type="entry name" value="Isoprenoid_synthase_dom_sf"/>
</dbReference>
<dbReference type="CDD" id="cd00685">
    <property type="entry name" value="Trans_IPPS_HT"/>
    <property type="match status" value="1"/>
</dbReference>
<keyword evidence="5" id="KW-0460">Magnesium</keyword>
<dbReference type="SFLD" id="SFLDS00005">
    <property type="entry name" value="Isoprenoid_Synthase_Type_I"/>
    <property type="match status" value="1"/>
</dbReference>
<dbReference type="SFLD" id="SFLDG01017">
    <property type="entry name" value="Polyprenyl_Transferase_Like"/>
    <property type="match status" value="1"/>
</dbReference>
<comment type="caution">
    <text evidence="8">The sequence shown here is derived from an EMBL/GenBank/DDBJ whole genome shotgun (WGS) entry which is preliminary data.</text>
</comment>
<dbReference type="EMBL" id="JBHRTI010000003">
    <property type="protein sequence ID" value="MFC3147365.1"/>
    <property type="molecule type" value="Genomic_DNA"/>
</dbReference>
<dbReference type="NCBIfam" id="NF045485">
    <property type="entry name" value="FPPsyn"/>
    <property type="match status" value="1"/>
</dbReference>
<dbReference type="RefSeq" id="WP_377302312.1">
    <property type="nucleotide sequence ID" value="NZ_CP180191.1"/>
</dbReference>
<dbReference type="PROSITE" id="PS00723">
    <property type="entry name" value="POLYPRENYL_SYNTHASE_1"/>
    <property type="match status" value="1"/>
</dbReference>
<reference evidence="9" key="1">
    <citation type="journal article" date="2019" name="Int. J. Syst. Evol. Microbiol.">
        <title>The Global Catalogue of Microorganisms (GCM) 10K type strain sequencing project: providing services to taxonomists for standard genome sequencing and annotation.</title>
        <authorList>
            <consortium name="The Broad Institute Genomics Platform"/>
            <consortium name="The Broad Institute Genome Sequencing Center for Infectious Disease"/>
            <person name="Wu L."/>
            <person name="Ma J."/>
        </authorList>
    </citation>
    <scope>NUCLEOTIDE SEQUENCE [LARGE SCALE GENOMIC DNA]</scope>
    <source>
        <strain evidence="9">KCTC 52168</strain>
    </source>
</reference>
<evidence type="ECO:0000313" key="8">
    <source>
        <dbReference type="EMBL" id="MFC3147365.1"/>
    </source>
</evidence>
<keyword evidence="6" id="KW-0414">Isoprene biosynthesis</keyword>
<keyword evidence="4" id="KW-0479">Metal-binding</keyword>
<dbReference type="InterPro" id="IPR053378">
    <property type="entry name" value="Prenyl_diphosphate_synthase"/>
</dbReference>
<evidence type="ECO:0000256" key="2">
    <source>
        <dbReference type="ARBA" id="ARBA00006706"/>
    </source>
</evidence>
<sequence length="318" mass="33331">MNGAQAFADPELSARRGTAFDFAAWSQAALGRAESALDAALPQADTVPHHLHEAMRYAVMGGGKRVRALLVAASAEFARCPAPLADAMAVAIELIHAYSLVHDDLPAMDNDELRRGKPTVWKQFGEAQAVLVGDALQSSAFEVLAQACAAQPTSDGLAVIRLLAHASGSQGMCGGQAIDLASEDKALALPEVEQLHRMKTGALLVASVMMPAVAMRLPRAQHEALEQFARTVGLAFQIADDVLDATADSATLGKTAGKDAEQGKATYVSLLGLDDARRRAEALRLQAHAHLDSLGPRDGAGGLDALAALADLIVRRSH</sequence>
<evidence type="ECO:0000256" key="5">
    <source>
        <dbReference type="ARBA" id="ARBA00022842"/>
    </source>
</evidence>
<dbReference type="GO" id="GO:0016740">
    <property type="term" value="F:transferase activity"/>
    <property type="evidence" value="ECO:0007669"/>
    <property type="project" value="UniProtKB-KW"/>
</dbReference>
<dbReference type="EC" id="2.5.1.-" evidence="8"/>
<organism evidence="8 9">
    <name type="scientific">Piscinibacterium candidicorallinum</name>
    <dbReference type="NCBI Taxonomy" id="1793872"/>
    <lineage>
        <taxon>Bacteria</taxon>
        <taxon>Pseudomonadati</taxon>
        <taxon>Pseudomonadota</taxon>
        <taxon>Betaproteobacteria</taxon>
        <taxon>Burkholderiales</taxon>
        <taxon>Piscinibacterium</taxon>
    </lineage>
</organism>
<dbReference type="Gene3D" id="1.10.600.10">
    <property type="entry name" value="Farnesyl Diphosphate Synthase"/>
    <property type="match status" value="1"/>
</dbReference>
<dbReference type="Proteomes" id="UP001595556">
    <property type="component" value="Unassembled WGS sequence"/>
</dbReference>